<feature type="domain" description="Pectate disaccharide-lyase-like N-terminal" evidence="10">
    <location>
        <begin position="580"/>
        <end position="798"/>
    </location>
</feature>
<gene>
    <name evidence="11" type="ORF">DHW61_11185</name>
</gene>
<dbReference type="EMBL" id="DPVV01000374">
    <property type="protein sequence ID" value="HCL02953.1"/>
    <property type="molecule type" value="Genomic_DNA"/>
</dbReference>
<name>A0A3D2X8M3_9FIRM</name>
<dbReference type="InterPro" id="IPR058953">
    <property type="entry name" value="PelX-like_N"/>
</dbReference>
<protein>
    <recommendedName>
        <fullName evidence="10">Pectate disaccharide-lyase-like N-terminal domain-containing protein</fullName>
    </recommendedName>
</protein>
<dbReference type="PANTHER" id="PTHR40088">
    <property type="entry name" value="PECTATE LYASE (EUROFUNG)"/>
    <property type="match status" value="1"/>
</dbReference>
<evidence type="ECO:0000256" key="8">
    <source>
        <dbReference type="ARBA" id="ARBA00038263"/>
    </source>
</evidence>
<evidence type="ECO:0000259" key="10">
    <source>
        <dbReference type="Pfam" id="PF25849"/>
    </source>
</evidence>
<dbReference type="Proteomes" id="UP000262969">
    <property type="component" value="Unassembled WGS sequence"/>
</dbReference>
<dbReference type="InterPro" id="IPR008964">
    <property type="entry name" value="Invasin/intimin_cell_adhesion"/>
</dbReference>
<proteinExistence type="inferred from homology"/>
<evidence type="ECO:0000313" key="11">
    <source>
        <dbReference type="EMBL" id="HCL02953.1"/>
    </source>
</evidence>
<reference evidence="11 12" key="1">
    <citation type="journal article" date="2018" name="Nat. Biotechnol.">
        <title>A standardized bacterial taxonomy based on genome phylogeny substantially revises the tree of life.</title>
        <authorList>
            <person name="Parks D.H."/>
            <person name="Chuvochina M."/>
            <person name="Waite D.W."/>
            <person name="Rinke C."/>
            <person name="Skarshewski A."/>
            <person name="Chaumeil P.A."/>
            <person name="Hugenholtz P."/>
        </authorList>
    </citation>
    <scope>NUCLEOTIDE SEQUENCE [LARGE SCALE GENOMIC DNA]</scope>
    <source>
        <strain evidence="11">UBA11728</strain>
    </source>
</reference>
<feature type="non-terminal residue" evidence="11">
    <location>
        <position position="1"/>
    </location>
</feature>
<dbReference type="SUPFAM" id="SSF49373">
    <property type="entry name" value="Invasin/intimin cell-adhesion fragments"/>
    <property type="match status" value="1"/>
</dbReference>
<evidence type="ECO:0000256" key="9">
    <source>
        <dbReference type="SAM" id="MobiDB-lite"/>
    </source>
</evidence>
<comment type="cofactor">
    <cofactor evidence="1">
        <name>Ca(2+)</name>
        <dbReference type="ChEBI" id="CHEBI:29108"/>
    </cofactor>
</comment>
<dbReference type="Gene3D" id="2.60.40.1080">
    <property type="match status" value="1"/>
</dbReference>
<keyword evidence="4" id="KW-0479">Metal-binding</keyword>
<dbReference type="SUPFAM" id="SSF51126">
    <property type="entry name" value="Pectin lyase-like"/>
    <property type="match status" value="1"/>
</dbReference>
<feature type="compositionally biased region" description="Polar residues" evidence="9">
    <location>
        <begin position="1"/>
        <end position="12"/>
    </location>
</feature>
<feature type="region of interest" description="Disordered" evidence="9">
    <location>
        <begin position="1307"/>
        <end position="1347"/>
    </location>
</feature>
<evidence type="ECO:0000256" key="3">
    <source>
        <dbReference type="ARBA" id="ARBA00022525"/>
    </source>
</evidence>
<evidence type="ECO:0000256" key="7">
    <source>
        <dbReference type="ARBA" id="ARBA00023239"/>
    </source>
</evidence>
<accession>A0A3D2X8M3</accession>
<dbReference type="InterPro" id="IPR006626">
    <property type="entry name" value="PbH1"/>
</dbReference>
<feature type="region of interest" description="Disordered" evidence="9">
    <location>
        <begin position="1"/>
        <end position="37"/>
    </location>
</feature>
<evidence type="ECO:0000256" key="4">
    <source>
        <dbReference type="ARBA" id="ARBA00022723"/>
    </source>
</evidence>
<dbReference type="PANTHER" id="PTHR40088:SF1">
    <property type="entry name" value="PECTATE LYASE PEL9"/>
    <property type="match status" value="1"/>
</dbReference>
<keyword evidence="3" id="KW-0964">Secreted</keyword>
<keyword evidence="7" id="KW-0456">Lyase</keyword>
<dbReference type="InterPro" id="IPR012334">
    <property type="entry name" value="Pectin_lyas_fold"/>
</dbReference>
<organism evidence="11 12">
    <name type="scientific">Lachnoclostridium phytofermentans</name>
    <dbReference type="NCBI Taxonomy" id="66219"/>
    <lineage>
        <taxon>Bacteria</taxon>
        <taxon>Bacillati</taxon>
        <taxon>Bacillota</taxon>
        <taxon>Clostridia</taxon>
        <taxon>Lachnospirales</taxon>
        <taxon>Lachnospiraceae</taxon>
    </lineage>
</organism>
<evidence type="ECO:0000313" key="12">
    <source>
        <dbReference type="Proteomes" id="UP000262969"/>
    </source>
</evidence>
<keyword evidence="6" id="KW-0106">Calcium</keyword>
<dbReference type="Gene3D" id="2.160.20.10">
    <property type="entry name" value="Single-stranded right-handed beta-helix, Pectin lyase-like"/>
    <property type="match status" value="1"/>
</dbReference>
<dbReference type="SMART" id="SM00710">
    <property type="entry name" value="PbH1"/>
    <property type="match status" value="5"/>
</dbReference>
<dbReference type="Pfam" id="PF25849">
    <property type="entry name" value="PelX_N"/>
    <property type="match status" value="1"/>
</dbReference>
<comment type="subcellular location">
    <subcellularLocation>
        <location evidence="2">Secreted</location>
    </subcellularLocation>
</comment>
<comment type="caution">
    <text evidence="11">The sequence shown here is derived from an EMBL/GenBank/DDBJ whole genome shotgun (WGS) entry which is preliminary data.</text>
</comment>
<evidence type="ECO:0000256" key="2">
    <source>
        <dbReference type="ARBA" id="ARBA00004613"/>
    </source>
</evidence>
<feature type="compositionally biased region" description="Low complexity" evidence="9">
    <location>
        <begin position="1318"/>
        <end position="1336"/>
    </location>
</feature>
<evidence type="ECO:0000256" key="6">
    <source>
        <dbReference type="ARBA" id="ARBA00022837"/>
    </source>
</evidence>
<evidence type="ECO:0000256" key="5">
    <source>
        <dbReference type="ARBA" id="ARBA00022729"/>
    </source>
</evidence>
<sequence>AMSSDFTSTSGELSERETLVQSEDGNVITDESGEMSPEDILSTQDNMVVIAAASGGAITIGNNTTWDAKAILAAIEGDSGLKLHGGWTEDTAADEKTFSDGYEVKGANAKAGSKATSGGPGTIPDAGCYISYEATENGKLSFYEKTGSNKTFYIVGNDGSVESNKNTTSSSTYDIVPIDVKAGVTYYAYLAGGTAQVWKVTFEKVENRKTEWTAEDLISNAGKDDSGLIVRGDGWSQNDATDLLTFEDGHPVAGPNAKAGGTKAKTDNSDANGTIPNSGCYVEYTASSDGVFALYSKINDKKTLWAVGTDGLKKSIVNSAGKSLYEIFEVPVAKGETYYLYQAGATAQFWKAAFKEVKQEEPATPWEEVLAPTIDDVTVNEDGNFVVKFSALIDEMKGAENVKITMFCNEIEVITENITSAKDQIIMTPLSNGDYKFYATAQRAGYPDKKSEPFIFSNYVLSLRKPVIELVQGNEDGTIYVDWINIPEADKYTLEYKKSSDSEYKVAVKDTTSGHGLITGDLEAGSYDIRVSAIREADNFISFYENTYDVIKEYQWYFATVGSAQETNAVIKDGNTVLQQVVLSSKDGVAEKKNREKAIDITNTNKTVEMKASTAGKISDGEEGFSYYYTMINPNTTNFELTATYKITDTSLTPDNQTGFGLIATDMLGINYFGKSDYGHKYFNSISNQLYSSKANMLGFRVITGYNSYDTSNNEDVTRITEEFKYKKTTGNLNVGTDYTFTLRKTDDGFYASLNGEELKYDDLSILSVQEDGSICVGLMVSRKIGCEISNITFATSESQGVGSGTDKEEAIRPSLRVHSTNTTGAKEYEYIVETSAAGNLIVLGADNKEVFNLNVEENEVVKIMIPVSVGKNEIKATLIPDKSKIYTSYDEVSSKTTVEVKRYFQEGEIVYVSPNGSPDNLGTKTSPLDINTAVKYAQPGQFIYLLNGKYKGNGVTIARSVSGTEESPITMVAETPGEVIFDGQGIKLVGSYWNIYGIYVYYPSAVGIQISGNFNIIEMCTVEGSQNTGVQISREGNAEQVNGLKYLLWPSYNLVKNMESFDNCDPGRNDADGFAAKLTSGEGNVFSGCISHNNIDDGWDLFAKAISGNIGKVTIINCVAYDNGWLTTDDVASPGYSYGEGNGFKLGGNDLKGGHTLVNSISFNNGAKGITSNSCPDNVILNSTSFNNNVESGSGYNVGLNKKPSNLMEWKVDGLISYSTTTSTADLIPFSLSSPTNYIHNGIASYNSIGEKAVEDWFVNTDVTMKPTRNEDGTINMHGLLELKESAPKTSGARLDVTSEEAKSVYPKVNFNQSGVAPQPSTTPEPSSAPEQETPAPTPTATPTPELTNEEILEHLTPKRTGSLYVGGNSSNLGWFALKLPKNVVKVTNFDKETLSNLEEGLVPITVTYKSNKPGIITVKQNGRLIAKESGVAIITATVTMQDGTREVYTRKISVKKATIDFVESTVRMKVGEEAVFEIKVNGLDEDSIIWKSSKKDGAVVKKNSGSTTATVKAVSPETDWIYVIVDGVKKSIKVIIEE</sequence>
<dbReference type="InterPro" id="IPR011050">
    <property type="entry name" value="Pectin_lyase_fold/virulence"/>
</dbReference>
<dbReference type="InterPro" id="IPR052052">
    <property type="entry name" value="Polysaccharide_Lyase_9"/>
</dbReference>
<dbReference type="GO" id="GO:0016837">
    <property type="term" value="F:carbon-oxygen lyase activity, acting on polysaccharides"/>
    <property type="evidence" value="ECO:0007669"/>
    <property type="project" value="TreeGrafter"/>
</dbReference>
<keyword evidence="5" id="KW-0732">Signal</keyword>
<comment type="similarity">
    <text evidence="8">Belongs to the polysaccharide lyase 9 family.</text>
</comment>
<dbReference type="GO" id="GO:0005576">
    <property type="term" value="C:extracellular region"/>
    <property type="evidence" value="ECO:0007669"/>
    <property type="project" value="UniProtKB-SubCell"/>
</dbReference>
<dbReference type="GO" id="GO:0046872">
    <property type="term" value="F:metal ion binding"/>
    <property type="evidence" value="ECO:0007669"/>
    <property type="project" value="UniProtKB-KW"/>
</dbReference>
<evidence type="ECO:0000256" key="1">
    <source>
        <dbReference type="ARBA" id="ARBA00001913"/>
    </source>
</evidence>